<name>A0A9P6CDI8_9AGAR</name>
<dbReference type="AlphaFoldDB" id="A0A9P6CDI8"/>
<comment type="subunit">
    <text evidence="9">Associates with 90S and pre-40S pre-ribosomal particles.</text>
</comment>
<evidence type="ECO:0000256" key="6">
    <source>
        <dbReference type="ARBA" id="ARBA00023242"/>
    </source>
</evidence>
<feature type="coiled-coil region" evidence="10">
    <location>
        <begin position="201"/>
        <end position="257"/>
    </location>
</feature>
<evidence type="ECO:0000256" key="5">
    <source>
        <dbReference type="ARBA" id="ARBA00023054"/>
    </source>
</evidence>
<evidence type="ECO:0000256" key="10">
    <source>
        <dbReference type="SAM" id="Coils"/>
    </source>
</evidence>
<evidence type="ECO:0000256" key="3">
    <source>
        <dbReference type="ARBA" id="ARBA00022517"/>
    </source>
</evidence>
<sequence length="360" mass="40733">MSKFIASHYNQRFVDDHELEDCGRDAERMGDWQNCSHMSSNGSDFDEGEGATDTARIAQWEDDQDFGEMVEDSQGLSNIYALQVDVADLPLGALRKAQNILAPVKRDLNDVNTVDRTEPGVRPVKSGNKVKVKSEWSLKPRPDIAKRTGKNAPTEITSKRPVTRKRVVVDVNQVQTRDPRFLPLAGEFSGEKFHQHYGFLVESHKTELKALQTNLQHARKILASSPQGLLSERQQEVRRLELAVKRAESIVNNDRRNKVEREAFAKVAQEEKSKRKGGKAGWWLKESEKRELLVRARYDALVVEGGKRAVQKAIGRKQKKIGQKEKKSRPFQAGPQLGGKRGSPAGPEDGWPEKKRRRLE</sequence>
<proteinExistence type="inferred from homology"/>
<protein>
    <recommendedName>
        <fullName evidence="9">rRNA biogenesis protein RRP36</fullName>
    </recommendedName>
</protein>
<comment type="similarity">
    <text evidence="2 9">Belongs to the RRP36 family.</text>
</comment>
<comment type="caution">
    <text evidence="12">The sequence shown here is derived from an EMBL/GenBank/DDBJ whole genome shotgun (WGS) entry which is preliminary data.</text>
</comment>
<reference evidence="12" key="1">
    <citation type="submission" date="2020-11" db="EMBL/GenBank/DDBJ databases">
        <authorList>
            <consortium name="DOE Joint Genome Institute"/>
            <person name="Ahrendt S."/>
            <person name="Riley R."/>
            <person name="Andreopoulos W."/>
            <person name="Labutti K."/>
            <person name="Pangilinan J."/>
            <person name="Ruiz-Duenas F.J."/>
            <person name="Barrasa J.M."/>
            <person name="Sanchez-Garcia M."/>
            <person name="Camarero S."/>
            <person name="Miyauchi S."/>
            <person name="Serrano A."/>
            <person name="Linde D."/>
            <person name="Babiker R."/>
            <person name="Drula E."/>
            <person name="Ayuso-Fernandez I."/>
            <person name="Pacheco R."/>
            <person name="Padilla G."/>
            <person name="Ferreira P."/>
            <person name="Barriuso J."/>
            <person name="Kellner H."/>
            <person name="Castanera R."/>
            <person name="Alfaro M."/>
            <person name="Ramirez L."/>
            <person name="Pisabarro A.G."/>
            <person name="Kuo A."/>
            <person name="Tritt A."/>
            <person name="Lipzen A."/>
            <person name="He G."/>
            <person name="Yan M."/>
            <person name="Ng V."/>
            <person name="Cullen D."/>
            <person name="Martin F."/>
            <person name="Rosso M.-N."/>
            <person name="Henrissat B."/>
            <person name="Hibbett D."/>
            <person name="Martinez A.T."/>
            <person name="Grigoriev I.V."/>
        </authorList>
    </citation>
    <scope>NUCLEOTIDE SEQUENCE</scope>
    <source>
        <strain evidence="12">CBS 247.69</strain>
    </source>
</reference>
<evidence type="ECO:0000313" key="13">
    <source>
        <dbReference type="Proteomes" id="UP000807353"/>
    </source>
</evidence>
<comment type="subcellular location">
    <subcellularLocation>
        <location evidence="1 9">Nucleus</location>
        <location evidence="1 9">Nucleolus</location>
    </subcellularLocation>
</comment>
<evidence type="ECO:0000256" key="2">
    <source>
        <dbReference type="ARBA" id="ARBA00009418"/>
    </source>
</evidence>
<gene>
    <name evidence="12" type="ORF">BDZ94DRAFT_1203379</name>
</gene>
<dbReference type="GO" id="GO:0030686">
    <property type="term" value="C:90S preribosome"/>
    <property type="evidence" value="ECO:0007669"/>
    <property type="project" value="TreeGrafter"/>
</dbReference>
<dbReference type="EMBL" id="MU150388">
    <property type="protein sequence ID" value="KAF9457058.1"/>
    <property type="molecule type" value="Genomic_DNA"/>
</dbReference>
<organism evidence="12 13">
    <name type="scientific">Collybia nuda</name>
    <dbReference type="NCBI Taxonomy" id="64659"/>
    <lineage>
        <taxon>Eukaryota</taxon>
        <taxon>Fungi</taxon>
        <taxon>Dikarya</taxon>
        <taxon>Basidiomycota</taxon>
        <taxon>Agaricomycotina</taxon>
        <taxon>Agaricomycetes</taxon>
        <taxon>Agaricomycetidae</taxon>
        <taxon>Agaricales</taxon>
        <taxon>Tricholomatineae</taxon>
        <taxon>Clitocybaceae</taxon>
        <taxon>Collybia</taxon>
    </lineage>
</organism>
<keyword evidence="4 9" id="KW-0698">rRNA processing</keyword>
<evidence type="ECO:0000256" key="11">
    <source>
        <dbReference type="SAM" id="MobiDB-lite"/>
    </source>
</evidence>
<evidence type="ECO:0000256" key="4">
    <source>
        <dbReference type="ARBA" id="ARBA00022552"/>
    </source>
</evidence>
<dbReference type="GO" id="GO:0000462">
    <property type="term" value="P:maturation of SSU-rRNA from tricistronic rRNA transcript (SSU-rRNA, 5.8S rRNA, LSU-rRNA)"/>
    <property type="evidence" value="ECO:0007669"/>
    <property type="project" value="TreeGrafter"/>
</dbReference>
<dbReference type="GO" id="GO:0005730">
    <property type="term" value="C:nucleolus"/>
    <property type="evidence" value="ECO:0007669"/>
    <property type="project" value="UniProtKB-SubCell"/>
</dbReference>
<keyword evidence="3 9" id="KW-0690">Ribosome biogenesis</keyword>
<evidence type="ECO:0000256" key="1">
    <source>
        <dbReference type="ARBA" id="ARBA00004604"/>
    </source>
</evidence>
<dbReference type="OrthoDB" id="448446at2759"/>
<keyword evidence="13" id="KW-1185">Reference proteome</keyword>
<accession>A0A9P6CDI8</accession>
<keyword evidence="7 9" id="KW-0687">Ribonucleoprotein</keyword>
<comment type="function">
    <text evidence="8 9">Component of the 90S pre-ribosome involved in the maturation of rRNAs. Required for early cleavages of the pre-RNAs in the 40S ribosomal subunit maturation pathway.</text>
</comment>
<feature type="compositionally biased region" description="Basic residues" evidence="11">
    <location>
        <begin position="314"/>
        <end position="329"/>
    </location>
</feature>
<evidence type="ECO:0000256" key="9">
    <source>
        <dbReference type="RuleBase" id="RU368027"/>
    </source>
</evidence>
<evidence type="ECO:0000256" key="7">
    <source>
        <dbReference type="ARBA" id="ARBA00023274"/>
    </source>
</evidence>
<keyword evidence="6 9" id="KW-0539">Nucleus</keyword>
<dbReference type="PANTHER" id="PTHR21738:SF0">
    <property type="entry name" value="RIBOSOMAL RNA PROCESSING PROTEIN 36 HOMOLOG"/>
    <property type="match status" value="1"/>
</dbReference>
<evidence type="ECO:0000313" key="12">
    <source>
        <dbReference type="EMBL" id="KAF9457058.1"/>
    </source>
</evidence>
<evidence type="ECO:0000256" key="8">
    <source>
        <dbReference type="ARBA" id="ARBA00025053"/>
    </source>
</evidence>
<dbReference type="InterPro" id="IPR009292">
    <property type="entry name" value="RRP36"/>
</dbReference>
<feature type="region of interest" description="Disordered" evidence="11">
    <location>
        <begin position="308"/>
        <end position="360"/>
    </location>
</feature>
<dbReference type="Pfam" id="PF06102">
    <property type="entry name" value="RRP36"/>
    <property type="match status" value="1"/>
</dbReference>
<keyword evidence="5 10" id="KW-0175">Coiled coil</keyword>
<dbReference type="Proteomes" id="UP000807353">
    <property type="component" value="Unassembled WGS sequence"/>
</dbReference>
<dbReference type="PANTHER" id="PTHR21738">
    <property type="entry name" value="RIBOSOMAL RNA PROCESSING PROTEIN 36 HOMOLOG"/>
    <property type="match status" value="1"/>
</dbReference>